<proteinExistence type="predicted"/>
<dbReference type="AlphaFoldDB" id="A0A0L8IHE4"/>
<sequence length="212" mass="24277">MLIFGCWNVRILQDNKCHIEREIALTAKVTSLHNIDIGPLGKIRHADTGELEVGSAADKHLLTFRIPIGNSSFMHLISAYATTLSAFEQEYNIFYSKLQIVISKSLYHDKVVLMFCLCVMGKYRTGKMNASSKFCLIITNTISQHADKYKNFWKYPRSSNWHMCDCIISKSKDCSDVSLTRAHKTPECYSDHRMVRSKVKPCTKLNHTQRGH</sequence>
<protein>
    <recommendedName>
        <fullName evidence="2">Endonuclease/exonuclease/phosphatase domain-containing protein</fullName>
    </recommendedName>
</protein>
<dbReference type="EMBL" id="KQ415803">
    <property type="protein sequence ID" value="KOG00434.1"/>
    <property type="molecule type" value="Genomic_DNA"/>
</dbReference>
<accession>A0A0L8IHE4</accession>
<gene>
    <name evidence="1" type="ORF">OCBIM_22004370mg</name>
</gene>
<evidence type="ECO:0008006" key="2">
    <source>
        <dbReference type="Google" id="ProtNLM"/>
    </source>
</evidence>
<organism evidence="1">
    <name type="scientific">Octopus bimaculoides</name>
    <name type="common">California two-spotted octopus</name>
    <dbReference type="NCBI Taxonomy" id="37653"/>
    <lineage>
        <taxon>Eukaryota</taxon>
        <taxon>Metazoa</taxon>
        <taxon>Spiralia</taxon>
        <taxon>Lophotrochozoa</taxon>
        <taxon>Mollusca</taxon>
        <taxon>Cephalopoda</taxon>
        <taxon>Coleoidea</taxon>
        <taxon>Octopodiformes</taxon>
        <taxon>Octopoda</taxon>
        <taxon>Incirrata</taxon>
        <taxon>Octopodidae</taxon>
        <taxon>Octopus</taxon>
    </lineage>
</organism>
<reference evidence="1" key="1">
    <citation type="submission" date="2015-07" db="EMBL/GenBank/DDBJ databases">
        <title>MeaNS - Measles Nucleotide Surveillance Program.</title>
        <authorList>
            <person name="Tran T."/>
            <person name="Druce J."/>
        </authorList>
    </citation>
    <scope>NUCLEOTIDE SEQUENCE</scope>
    <source>
        <strain evidence="1">UCB-OBI-ISO-001</strain>
        <tissue evidence="1">Gonad</tissue>
    </source>
</reference>
<name>A0A0L8IHE4_OCTBM</name>
<evidence type="ECO:0000313" key="1">
    <source>
        <dbReference type="EMBL" id="KOG00434.1"/>
    </source>
</evidence>